<reference evidence="2 3" key="1">
    <citation type="submission" date="2019-08" db="EMBL/GenBank/DDBJ databases">
        <title>Draft genome sequences of two oriental melons (Cucumis melo L. var makuwa).</title>
        <authorList>
            <person name="Kwon S.-Y."/>
        </authorList>
    </citation>
    <scope>NUCLEOTIDE SEQUENCE [LARGE SCALE GENOMIC DNA]</scope>
    <source>
        <strain evidence="3">cv. SW 3</strain>
        <tissue evidence="2">Leaf</tissue>
    </source>
</reference>
<dbReference type="EMBL" id="SSTE01013029">
    <property type="protein sequence ID" value="KAA0047991.1"/>
    <property type="molecule type" value="Genomic_DNA"/>
</dbReference>
<dbReference type="Proteomes" id="UP000321393">
    <property type="component" value="Unassembled WGS sequence"/>
</dbReference>
<name>A0A5A7U358_CUCMM</name>
<feature type="compositionally biased region" description="Basic and acidic residues" evidence="1">
    <location>
        <begin position="7"/>
        <end position="48"/>
    </location>
</feature>
<sequence length="89" mass="10636">MMTALLHPHDDHESAQAERINDERDGHDERDDHNERDGHRRDSHDELTRPNGRSTMQRTRPSEPRRRICTNHPMANYTNHFDGQVVRFR</sequence>
<comment type="caution">
    <text evidence="2">The sequence shown here is derived from an EMBL/GenBank/DDBJ whole genome shotgun (WGS) entry which is preliminary data.</text>
</comment>
<gene>
    <name evidence="2" type="ORF">E6C27_scaffold385G00550</name>
</gene>
<proteinExistence type="predicted"/>
<organism evidence="2 3">
    <name type="scientific">Cucumis melo var. makuwa</name>
    <name type="common">Oriental melon</name>
    <dbReference type="NCBI Taxonomy" id="1194695"/>
    <lineage>
        <taxon>Eukaryota</taxon>
        <taxon>Viridiplantae</taxon>
        <taxon>Streptophyta</taxon>
        <taxon>Embryophyta</taxon>
        <taxon>Tracheophyta</taxon>
        <taxon>Spermatophyta</taxon>
        <taxon>Magnoliopsida</taxon>
        <taxon>eudicotyledons</taxon>
        <taxon>Gunneridae</taxon>
        <taxon>Pentapetalae</taxon>
        <taxon>rosids</taxon>
        <taxon>fabids</taxon>
        <taxon>Cucurbitales</taxon>
        <taxon>Cucurbitaceae</taxon>
        <taxon>Benincaseae</taxon>
        <taxon>Cucumis</taxon>
    </lineage>
</organism>
<accession>A0A5A7U358</accession>
<evidence type="ECO:0000313" key="2">
    <source>
        <dbReference type="EMBL" id="KAA0047991.1"/>
    </source>
</evidence>
<dbReference type="AlphaFoldDB" id="A0A5A7U358"/>
<evidence type="ECO:0000256" key="1">
    <source>
        <dbReference type="SAM" id="MobiDB-lite"/>
    </source>
</evidence>
<protein>
    <submittedName>
        <fullName evidence="2">Uncharacterized protein</fullName>
    </submittedName>
</protein>
<evidence type="ECO:0000313" key="3">
    <source>
        <dbReference type="Proteomes" id="UP000321393"/>
    </source>
</evidence>
<feature type="region of interest" description="Disordered" evidence="1">
    <location>
        <begin position="1"/>
        <end position="75"/>
    </location>
</feature>